<accession>A0A3G4ZUL9</accession>
<sequence length="204" mass="23940">MYAKYAVTLLRSVKTNDTPLTVLKKTMRNHISNYKFSNDTYFSKNKPKQFNSKKVIRKVIQQKKGICMELHYTYRKFLKNIGFTNTYLVNCKKPNSQGIFYKINHVALITKLNGKKYFVDVGFGEYFTKPILIKSKNSLDIKKNKKLLLKVIDEPVSFSGLDANYTTFFQSKPADFPLCRILYERVFDTRLAKYIEPKKLDIKQ</sequence>
<dbReference type="EMBL" id="MK072066">
    <property type="protein sequence ID" value="AYV77691.1"/>
    <property type="molecule type" value="Genomic_DNA"/>
</dbReference>
<proteinExistence type="inferred from homology"/>
<dbReference type="GO" id="GO:0016407">
    <property type="term" value="F:acetyltransferase activity"/>
    <property type="evidence" value="ECO:0007669"/>
    <property type="project" value="InterPro"/>
</dbReference>
<dbReference type="Pfam" id="PF00797">
    <property type="entry name" value="Acetyltransf_2"/>
    <property type="match status" value="1"/>
</dbReference>
<dbReference type="SUPFAM" id="SSF54001">
    <property type="entry name" value="Cysteine proteinases"/>
    <property type="match status" value="1"/>
</dbReference>
<dbReference type="InterPro" id="IPR038765">
    <property type="entry name" value="Papain-like_cys_pep_sf"/>
</dbReference>
<dbReference type="PANTHER" id="PTHR11786">
    <property type="entry name" value="N-HYDROXYARYLAMINE O-ACETYLTRANSFERASE"/>
    <property type="match status" value="1"/>
</dbReference>
<evidence type="ECO:0000313" key="2">
    <source>
        <dbReference type="EMBL" id="AYV77691.1"/>
    </source>
</evidence>
<protein>
    <recommendedName>
        <fullName evidence="3">Acetyltransferase</fullName>
    </recommendedName>
</protein>
<evidence type="ECO:0000256" key="1">
    <source>
        <dbReference type="ARBA" id="ARBA00006547"/>
    </source>
</evidence>
<dbReference type="PANTHER" id="PTHR11786:SF0">
    <property type="entry name" value="ARYLAMINE N-ACETYLTRANSFERASE 4-RELATED"/>
    <property type="match status" value="1"/>
</dbReference>
<organism evidence="2">
    <name type="scientific">Edafosvirus sp</name>
    <dbReference type="NCBI Taxonomy" id="2487765"/>
    <lineage>
        <taxon>Viruses</taxon>
        <taxon>Varidnaviria</taxon>
        <taxon>Bamfordvirae</taxon>
        <taxon>Nucleocytoviricota</taxon>
        <taxon>Megaviricetes</taxon>
        <taxon>Imitervirales</taxon>
        <taxon>Mimiviridae</taxon>
        <taxon>Klosneuvirinae</taxon>
    </lineage>
</organism>
<dbReference type="Gene3D" id="3.30.2140.20">
    <property type="match status" value="1"/>
</dbReference>
<name>A0A3G4ZUL9_9VIRU</name>
<dbReference type="InterPro" id="IPR001447">
    <property type="entry name" value="Arylamine_N-AcTrfase"/>
</dbReference>
<comment type="similarity">
    <text evidence="1">Belongs to the arylamine N-acetyltransferase family.</text>
</comment>
<reference evidence="2" key="1">
    <citation type="submission" date="2018-10" db="EMBL/GenBank/DDBJ databases">
        <title>Hidden diversity of soil giant viruses.</title>
        <authorList>
            <person name="Schulz F."/>
            <person name="Alteio L."/>
            <person name="Goudeau D."/>
            <person name="Ryan E.M."/>
            <person name="Malmstrom R.R."/>
            <person name="Blanchard J."/>
            <person name="Woyke T."/>
        </authorList>
    </citation>
    <scope>NUCLEOTIDE SEQUENCE</scope>
    <source>
        <strain evidence="2">EDV1</strain>
    </source>
</reference>
<dbReference type="InterPro" id="IPR053710">
    <property type="entry name" value="Arylamine_NAT_domain_sf"/>
</dbReference>
<evidence type="ECO:0008006" key="3">
    <source>
        <dbReference type="Google" id="ProtNLM"/>
    </source>
</evidence>
<gene>
    <name evidence="2" type="ORF">Edafosvirus1_22</name>
</gene>